<dbReference type="Proteomes" id="UP000582659">
    <property type="component" value="Unassembled WGS sequence"/>
</dbReference>
<dbReference type="Proteomes" id="UP000095284">
    <property type="component" value="Unplaced"/>
</dbReference>
<reference evidence="7" key="1">
    <citation type="submission" date="2016-11" db="UniProtKB">
        <authorList>
            <consortium name="WormBaseParasite"/>
        </authorList>
    </citation>
    <scope>IDENTIFICATION</scope>
</reference>
<feature type="region of interest" description="Disordered" evidence="1">
    <location>
        <begin position="428"/>
        <end position="448"/>
    </location>
</feature>
<sequence length="823" mass="94388">MDAVKCPVRAGITDAMDLMDHENDCAVCRGGLVKDLPKLSTKLEPVVPAVPKGQFKSRKRKGENIEKEPDLLELPHKKALHVLKKTEGLSKPAAALALLTKRREVGAPEKPAETSKEEVAAKDMPYVPPYIPLPKDEQGRFRTSVLSLEDHRRYVAIITNNLKPESAARFQNNNLELKGYDEQLFEERNYFYKIAMEWADKSEKHPYSYETNGCRALFLKKQKKRLEVIGNRKFGREIKTLNWVSRPSTQSAQLLKPRIVQNLTEGRVPTIKIPDPRRKCFISAGPSIIEEKLEDPKLGRVTIESDQNAINFATQSNIEVIMDGCTVRSLLTDSYVFRKQKIGFKVEVVRKICNGQYKRVIIISKPFLTDKSNPITVERDFIKWSLKATILQAVQKRTKMIVKKARGTEADIKEEIIEADHLEELKISEKGDDSQNSTGNEVKAEKMPEKVVKEENGGGDLLDNILGSMGVSYDFPTSEPRSVSTKSDYRYSVLRIGEDVQSRVLIRTNNHGRDVDHNLMSLSVKPEYIPSLGAEVIHEEEEMANYFTTLMKDAEKHLVFRIHANNRALLQIERKKASTMYSQFEDHTRQLVSYRCERFNRLLEFIKGLEEGNYLLMRDGENMRVFDETIEGEQIWTDTKIFAEVAKRLLRIPKKRKNKWRKHLDDGSNCDGEHEEGQDEGQSGIKEDNEEVQDEENGNVKQEEREEEKAVKQESVEEMDNSNRFGDVEPKRTSISEEKLDPNRDTNPWEVLGKPSELFQGINVRIPLVWQIVQSRIPGSLPPARPEKFNKNKGKKWKKHQPKVKNEQVKNERTGDLFGSQIL</sequence>
<feature type="region of interest" description="Disordered" evidence="1">
    <location>
        <begin position="781"/>
        <end position="823"/>
    </location>
</feature>
<feature type="compositionally biased region" description="Basic and acidic residues" evidence="1">
    <location>
        <begin position="804"/>
        <end position="815"/>
    </location>
</feature>
<dbReference type="eggNOG" id="ENOG502QYY8">
    <property type="taxonomic scope" value="Eukaryota"/>
</dbReference>
<organism evidence="5 7">
    <name type="scientific">Bursaphelenchus xylophilus</name>
    <name type="common">Pinewood nematode worm</name>
    <name type="synonym">Aphelenchoides xylophilus</name>
    <dbReference type="NCBI Taxonomy" id="6326"/>
    <lineage>
        <taxon>Eukaryota</taxon>
        <taxon>Metazoa</taxon>
        <taxon>Ecdysozoa</taxon>
        <taxon>Nematoda</taxon>
        <taxon>Chromadorea</taxon>
        <taxon>Rhabditida</taxon>
        <taxon>Tylenchina</taxon>
        <taxon>Tylenchomorpha</taxon>
        <taxon>Aphelenchoidea</taxon>
        <taxon>Aphelenchoididae</taxon>
        <taxon>Bursaphelenchus</taxon>
    </lineage>
</organism>
<name>A0A1I7RJ33_BURXY</name>
<evidence type="ECO:0000313" key="3">
    <source>
        <dbReference type="EMBL" id="CAD5228669.1"/>
    </source>
</evidence>
<dbReference type="InterPro" id="IPR019535">
    <property type="entry name" value="ICE2_C"/>
</dbReference>
<dbReference type="EMBL" id="CAJFCV020000004">
    <property type="protein sequence ID" value="CAG9119307.1"/>
    <property type="molecule type" value="Genomic_DNA"/>
</dbReference>
<dbReference type="EMBL" id="CAJFDI010000004">
    <property type="protein sequence ID" value="CAD5228669.1"/>
    <property type="molecule type" value="Genomic_DNA"/>
</dbReference>
<evidence type="ECO:0000313" key="5">
    <source>
        <dbReference type="Proteomes" id="UP000095284"/>
    </source>
</evidence>
<dbReference type="Proteomes" id="UP000659654">
    <property type="component" value="Unassembled WGS sequence"/>
</dbReference>
<dbReference type="Pfam" id="PF10505">
    <property type="entry name" value="NARG2_C"/>
    <property type="match status" value="1"/>
</dbReference>
<reference evidence="4" key="2">
    <citation type="submission" date="2020-08" db="EMBL/GenBank/DDBJ databases">
        <authorList>
            <person name="Kikuchi T."/>
        </authorList>
    </citation>
    <scope>NUCLEOTIDE SEQUENCE</scope>
    <source>
        <strain evidence="3">Ka4C1</strain>
    </source>
</reference>
<evidence type="ECO:0000313" key="7">
    <source>
        <dbReference type="WBParaSite" id="BXY_0071500.1"/>
    </source>
</evidence>
<evidence type="ECO:0000256" key="1">
    <source>
        <dbReference type="SAM" id="MobiDB-lite"/>
    </source>
</evidence>
<dbReference type="AlphaFoldDB" id="A0A1I7RJ33"/>
<dbReference type="WBParaSite" id="BXY_0071500.1">
    <property type="protein sequence ID" value="BXY_0071500.1"/>
    <property type="gene ID" value="BXY_0071500"/>
</dbReference>
<evidence type="ECO:0000313" key="6">
    <source>
        <dbReference type="Proteomes" id="UP000659654"/>
    </source>
</evidence>
<evidence type="ECO:0000259" key="2">
    <source>
        <dbReference type="Pfam" id="PF10505"/>
    </source>
</evidence>
<feature type="region of interest" description="Disordered" evidence="1">
    <location>
        <begin position="661"/>
        <end position="749"/>
    </location>
</feature>
<feature type="domain" description="Little elongation complex subunit 2 C-terminal" evidence="2">
    <location>
        <begin position="489"/>
        <end position="621"/>
    </location>
</feature>
<feature type="compositionally biased region" description="Basic and acidic residues" evidence="1">
    <location>
        <begin position="701"/>
        <end position="715"/>
    </location>
</feature>
<feature type="compositionally biased region" description="Basic residues" evidence="1">
    <location>
        <begin position="791"/>
        <end position="803"/>
    </location>
</feature>
<dbReference type="GO" id="GO:0008023">
    <property type="term" value="C:transcription elongation factor complex"/>
    <property type="evidence" value="ECO:0007669"/>
    <property type="project" value="InterPro"/>
</dbReference>
<proteinExistence type="predicted"/>
<keyword evidence="6" id="KW-1185">Reference proteome</keyword>
<dbReference type="OrthoDB" id="6288737at2759"/>
<protein>
    <submittedName>
        <fullName evidence="3">(pine wood nematode) hypothetical protein</fullName>
    </submittedName>
    <submittedName>
        <fullName evidence="7">NARG2_C domain-containing protein</fullName>
    </submittedName>
</protein>
<feature type="compositionally biased region" description="Basic and acidic residues" evidence="1">
    <location>
        <begin position="726"/>
        <end position="744"/>
    </location>
</feature>
<gene>
    <name evidence="3" type="ORF">BXYJ_LOCUS10560</name>
</gene>
<feature type="compositionally biased region" description="Acidic residues" evidence="1">
    <location>
        <begin position="688"/>
        <end position="697"/>
    </location>
</feature>
<accession>A0A1I7RJ33</accession>
<evidence type="ECO:0000313" key="4">
    <source>
        <dbReference type="EMBL" id="CAG9119307.1"/>
    </source>
</evidence>